<evidence type="ECO:0000256" key="1">
    <source>
        <dbReference type="SAM" id="MobiDB-lite"/>
    </source>
</evidence>
<reference evidence="3" key="1">
    <citation type="submission" date="2018-01" db="EMBL/GenBank/DDBJ databases">
        <authorList>
            <person name="Kerou L M."/>
        </authorList>
    </citation>
    <scope>NUCLEOTIDE SEQUENCE [LARGE SCALE GENOMIC DNA]</scope>
    <source>
        <strain evidence="3">SCU2</strain>
    </source>
</reference>
<protein>
    <submittedName>
        <fullName evidence="2">Uncharacterized protein</fullName>
    </submittedName>
</protein>
<dbReference type="Proteomes" id="UP000236248">
    <property type="component" value="Chromosome NCAV"/>
</dbReference>
<sequence length="190" mass="21567">MGMPNRNYNYGSSTNSGSGSNNNSGNNGSSSKVVKLGQYMINREKAIATLTATKAYDFLNPAEDFIGIVECKGNIRHIEKRGDMKQDIEVIDCKVIVGYQSREIEEETNEGLLIRRREEKYEDKDYSIVLTKAVLLSKFKKLQDELKDLTGKRIVIIGLGKAEDKNYYDYYVATEEQAMKDNVLQIMNRV</sequence>
<gene>
    <name evidence="2" type="ORF">NCAV_1039</name>
</gene>
<evidence type="ECO:0000313" key="2">
    <source>
        <dbReference type="EMBL" id="SPC34216.1"/>
    </source>
</evidence>
<proteinExistence type="predicted"/>
<name>A0A2K5ARE2_9ARCH</name>
<evidence type="ECO:0000313" key="3">
    <source>
        <dbReference type="Proteomes" id="UP000236248"/>
    </source>
</evidence>
<dbReference type="EMBL" id="LT981265">
    <property type="protein sequence ID" value="SPC34216.1"/>
    <property type="molecule type" value="Genomic_DNA"/>
</dbReference>
<accession>A0A2K5ARE2</accession>
<organism evidence="2 3">
    <name type="scientific">Candidatus Nitrosocaldus cavascurensis</name>
    <dbReference type="NCBI Taxonomy" id="2058097"/>
    <lineage>
        <taxon>Archaea</taxon>
        <taxon>Nitrososphaerota</taxon>
        <taxon>Nitrososphaeria</taxon>
        <taxon>Candidatus Nitrosocaldales</taxon>
        <taxon>Candidatus Nitrosocaldaceae</taxon>
        <taxon>Candidatus Nitrosocaldus</taxon>
    </lineage>
</organism>
<feature type="region of interest" description="Disordered" evidence="1">
    <location>
        <begin position="1"/>
        <end position="29"/>
    </location>
</feature>
<dbReference type="KEGG" id="ncv:NCAV_1039"/>
<dbReference type="AlphaFoldDB" id="A0A2K5ARE2"/>
<keyword evidence="3" id="KW-1185">Reference proteome</keyword>